<dbReference type="EMBL" id="BMAC01000555">
    <property type="protein sequence ID" value="GFP99059.1"/>
    <property type="molecule type" value="Genomic_DNA"/>
</dbReference>
<accession>A0A830CJ84</accession>
<protein>
    <submittedName>
        <fullName evidence="1">Uncharacterized protein</fullName>
    </submittedName>
</protein>
<keyword evidence="2" id="KW-1185">Reference proteome</keyword>
<name>A0A830CJ84_9LAMI</name>
<evidence type="ECO:0000313" key="1">
    <source>
        <dbReference type="EMBL" id="GFP99059.1"/>
    </source>
</evidence>
<dbReference type="PANTHER" id="PTHR48449:SF1">
    <property type="entry name" value="DUF1985 DOMAIN-CONTAINING PROTEIN"/>
    <property type="match status" value="1"/>
</dbReference>
<dbReference type="AlphaFoldDB" id="A0A830CJ84"/>
<evidence type="ECO:0000313" key="2">
    <source>
        <dbReference type="Proteomes" id="UP000653305"/>
    </source>
</evidence>
<dbReference type="Proteomes" id="UP000653305">
    <property type="component" value="Unassembled WGS sequence"/>
</dbReference>
<dbReference type="OrthoDB" id="1301943at2759"/>
<gene>
    <name evidence="1" type="ORF">PHJA_002049800</name>
</gene>
<organism evidence="1 2">
    <name type="scientific">Phtheirospermum japonicum</name>
    <dbReference type="NCBI Taxonomy" id="374723"/>
    <lineage>
        <taxon>Eukaryota</taxon>
        <taxon>Viridiplantae</taxon>
        <taxon>Streptophyta</taxon>
        <taxon>Embryophyta</taxon>
        <taxon>Tracheophyta</taxon>
        <taxon>Spermatophyta</taxon>
        <taxon>Magnoliopsida</taxon>
        <taxon>eudicotyledons</taxon>
        <taxon>Gunneridae</taxon>
        <taxon>Pentapetalae</taxon>
        <taxon>asterids</taxon>
        <taxon>lamiids</taxon>
        <taxon>Lamiales</taxon>
        <taxon>Orobanchaceae</taxon>
        <taxon>Orobanchaceae incertae sedis</taxon>
        <taxon>Phtheirospermum</taxon>
    </lineage>
</organism>
<proteinExistence type="predicted"/>
<comment type="caution">
    <text evidence="1">The sequence shown here is derived from an EMBL/GenBank/DDBJ whole genome shotgun (WGS) entry which is preliminary data.</text>
</comment>
<sequence length="157" mass="18135">MEHLKGQCHGNEKSAENNYEKGQSRFIYYRLRGFIMSLQLWFYEICENANGIACMPVGQLSIPRMLKWRSIACMSVMPVGQFSIPRMLKWRSIGEQKNKDIKSNFLSLPPSKFKNIIPSEEEKNILELSPFLKSRNQWLRSDVPPSSSAGSRPTEFT</sequence>
<dbReference type="PANTHER" id="PTHR48449">
    <property type="entry name" value="DUF1985 DOMAIN-CONTAINING PROTEIN"/>
    <property type="match status" value="1"/>
</dbReference>
<reference evidence="1" key="1">
    <citation type="submission" date="2020-07" db="EMBL/GenBank/DDBJ databases">
        <title>Ethylene signaling mediates host invasion by parasitic plants.</title>
        <authorList>
            <person name="Yoshida S."/>
        </authorList>
    </citation>
    <scope>NUCLEOTIDE SEQUENCE</scope>
    <source>
        <strain evidence="1">Okayama</strain>
    </source>
</reference>